<sequence length="103" mass="11542">MENYFLFFSFRCSGGLRWSLALPPRLEYSGRISAHCKLCLPGSRHSPASASRVAGTTGARHLARLVFLCFLVETGFHRVSQDGRSPDLVIHPPRPPKMLGFHY</sequence>
<accession>A0A8I5MZJ2</accession>
<reference evidence="1" key="3">
    <citation type="submission" date="2025-09" db="UniProtKB">
        <authorList>
            <consortium name="Ensembl"/>
        </authorList>
    </citation>
    <scope>IDENTIFICATION</scope>
</reference>
<name>A0A8I5MZJ2_PAPAN</name>
<reference evidence="1 2" key="1">
    <citation type="submission" date="2012-03" db="EMBL/GenBank/DDBJ databases">
        <title>Whole Genome Assembly of Papio anubis.</title>
        <authorList>
            <person name="Liu Y.L."/>
            <person name="Abraham K.A."/>
            <person name="Akbar H.A."/>
            <person name="Ali S.A."/>
            <person name="Anosike U.A."/>
            <person name="Aqrawi P.A."/>
            <person name="Arias F.A."/>
            <person name="Attaway T.A."/>
            <person name="Awwad R.A."/>
            <person name="Babu C.B."/>
            <person name="Bandaranaike D.B."/>
            <person name="Battles P.B."/>
            <person name="Bell A.B."/>
            <person name="Beltran B.B."/>
            <person name="Berhane-Mersha D.B."/>
            <person name="Bess C.B."/>
            <person name="Bickham C.B."/>
            <person name="Bolden T.B."/>
            <person name="Carter K.C."/>
            <person name="Chau D.C."/>
            <person name="Chavez A.C."/>
            <person name="Clerc-Blankenburg K.C."/>
            <person name="Coyle M.C."/>
            <person name="Dao M.D."/>
            <person name="Davila M.L.D."/>
            <person name="Davy-Carroll L.D."/>
            <person name="Denson S.D."/>
            <person name="Dinh H.D."/>
            <person name="Fernandez S.F."/>
            <person name="Fernando P.F."/>
            <person name="Forbes L.F."/>
            <person name="Francis C.F."/>
            <person name="Francisco L.F."/>
            <person name="Fu Q.F."/>
            <person name="Garcia-Iii R.G."/>
            <person name="Garrett T.G."/>
            <person name="Gross S.G."/>
            <person name="Gubbala S.G."/>
            <person name="Hirani K.H."/>
            <person name="Hogues M.H."/>
            <person name="Hollins B.H."/>
            <person name="Jackson L.J."/>
            <person name="Javaid M.J."/>
            <person name="Jhangiani S.J."/>
            <person name="Johnson A.J."/>
            <person name="Johnson B.J."/>
            <person name="Jones J.J."/>
            <person name="Joshi V.J."/>
            <person name="Kalu J.K."/>
            <person name="Khan N.K."/>
            <person name="Korchina V.K."/>
            <person name="Kovar C.K."/>
            <person name="Lago L.L."/>
            <person name="Lara F.L."/>
            <person name="Le T.-K.L."/>
            <person name="Lee S.L."/>
            <person name="Legall-Iii F.L."/>
            <person name="Lemon S.L."/>
            <person name="Liu J.L."/>
            <person name="Liu Y.-S.L."/>
            <person name="Liyanage D.L."/>
            <person name="Lopez J.L."/>
            <person name="Lorensuhewa L.L."/>
            <person name="Mata R.M."/>
            <person name="Mathew T.M."/>
            <person name="Mercado C.M."/>
            <person name="Mercado I.M."/>
            <person name="Morales K.M."/>
            <person name="Morgan M.M."/>
            <person name="Munidasa M.M."/>
            <person name="Ngo D.N."/>
            <person name="Nguyen L.N."/>
            <person name="Nguyen T.N."/>
            <person name="Nguyen N.N."/>
            <person name="Obregon M.O."/>
            <person name="Okwuonu G.O."/>
            <person name="Ongeri F.O."/>
            <person name="Onwere C.O."/>
            <person name="Osifeso I.O."/>
            <person name="Parra A.P."/>
            <person name="Patil S.P."/>
            <person name="Perez A.P."/>
            <person name="Perez Y.P."/>
            <person name="Pham C.P."/>
            <person name="Pu L.-L.P."/>
            <person name="Puazo M.P."/>
            <person name="Quiroz J.Q."/>
            <person name="Rouhana J.R."/>
            <person name="Ruiz M.R."/>
            <person name="Ruiz S.-J.R."/>
            <person name="Saada N.S."/>
            <person name="Santibanez J.S."/>
            <person name="Scheel M.S."/>
            <person name="Schneider B.S."/>
            <person name="Simmons D.S."/>
            <person name="Sisson I.S."/>
            <person name="Tang L.-Y.T."/>
            <person name="Thornton R.T."/>
            <person name="Tisius J.T."/>
            <person name="Toledanes G.T."/>
            <person name="Trejos Z.T."/>
            <person name="Usmani K.U."/>
            <person name="Varghese R.V."/>
            <person name="Vattathil S.V."/>
            <person name="Vee V.V."/>
            <person name="Walker D.W."/>
            <person name="Weissenberger G.W."/>
            <person name="White C.W."/>
            <person name="Williams A.W."/>
            <person name="Woodworth J.W."/>
            <person name="Wright R.W."/>
            <person name="Zhu Y.Z."/>
            <person name="Han Y.H."/>
            <person name="Newsham I.N."/>
            <person name="Nazareth L.N."/>
            <person name="Worley K.W."/>
            <person name="Muzny D.M."/>
            <person name="Rogers J.R."/>
            <person name="Gibbs R.G."/>
        </authorList>
    </citation>
    <scope>NUCLEOTIDE SEQUENCE [LARGE SCALE GENOMIC DNA]</scope>
</reference>
<organism evidence="1 2">
    <name type="scientific">Papio anubis</name>
    <name type="common">Olive baboon</name>
    <dbReference type="NCBI Taxonomy" id="9555"/>
    <lineage>
        <taxon>Eukaryota</taxon>
        <taxon>Metazoa</taxon>
        <taxon>Chordata</taxon>
        <taxon>Craniata</taxon>
        <taxon>Vertebrata</taxon>
        <taxon>Euteleostomi</taxon>
        <taxon>Mammalia</taxon>
        <taxon>Eutheria</taxon>
        <taxon>Euarchontoglires</taxon>
        <taxon>Primates</taxon>
        <taxon>Haplorrhini</taxon>
        <taxon>Catarrhini</taxon>
        <taxon>Cercopithecidae</taxon>
        <taxon>Cercopithecinae</taxon>
        <taxon>Papio</taxon>
    </lineage>
</organism>
<dbReference type="PANTHER" id="PTHR12138:SF75">
    <property type="entry name" value="SECRETED PROTEIN"/>
    <property type="match status" value="1"/>
</dbReference>
<evidence type="ECO:0000313" key="2">
    <source>
        <dbReference type="Proteomes" id="UP000028761"/>
    </source>
</evidence>
<reference evidence="1" key="2">
    <citation type="submission" date="2025-08" db="UniProtKB">
        <authorList>
            <consortium name="Ensembl"/>
        </authorList>
    </citation>
    <scope>IDENTIFICATION</scope>
</reference>
<proteinExistence type="predicted"/>
<dbReference type="GeneTree" id="ENSGT00940000163505"/>
<dbReference type="Ensembl" id="ENSPANT00000070177.1">
    <property type="protein sequence ID" value="ENSPANP00000051599.1"/>
    <property type="gene ID" value="ENSPANG00000044790.1"/>
</dbReference>
<keyword evidence="2" id="KW-1185">Reference proteome</keyword>
<dbReference type="PANTHER" id="PTHR12138">
    <property type="entry name" value="PRIMATE-EXPANDED PROTEIN FAMILY"/>
    <property type="match status" value="1"/>
</dbReference>
<dbReference type="AlphaFoldDB" id="A0A8I5MZJ2"/>
<protein>
    <submittedName>
        <fullName evidence="1">Uncharacterized protein</fullName>
    </submittedName>
</protein>
<evidence type="ECO:0000313" key="1">
    <source>
        <dbReference type="Ensembl" id="ENSPANP00000051599.1"/>
    </source>
</evidence>
<dbReference type="Proteomes" id="UP000028761">
    <property type="component" value="Chromosome 6"/>
</dbReference>